<reference evidence="2 3" key="1">
    <citation type="journal article" date="2019" name="Int. J. Syst. Evol. Microbiol.">
        <title>The Global Catalogue of Microorganisms (GCM) 10K type strain sequencing project: providing services to taxonomists for standard genome sequencing and annotation.</title>
        <authorList>
            <consortium name="The Broad Institute Genomics Platform"/>
            <consortium name="The Broad Institute Genome Sequencing Center for Infectious Disease"/>
            <person name="Wu L."/>
            <person name="Ma J."/>
        </authorList>
    </citation>
    <scope>NUCLEOTIDE SEQUENCE [LARGE SCALE GENOMIC DNA]</scope>
    <source>
        <strain evidence="2 3">JCM 14331</strain>
    </source>
</reference>
<protein>
    <submittedName>
        <fullName evidence="2">M28 family peptidase</fullName>
    </submittedName>
</protein>
<dbReference type="Proteomes" id="UP001501169">
    <property type="component" value="Unassembled WGS sequence"/>
</dbReference>
<dbReference type="PANTHER" id="PTHR12147:SF26">
    <property type="entry name" value="PEPTIDASE M28 DOMAIN-CONTAINING PROTEIN"/>
    <property type="match status" value="1"/>
</dbReference>
<dbReference type="InterPro" id="IPR045175">
    <property type="entry name" value="M28_fam"/>
</dbReference>
<proteinExistence type="predicted"/>
<evidence type="ECO:0000313" key="2">
    <source>
        <dbReference type="EMBL" id="GAA0558592.1"/>
    </source>
</evidence>
<sequence>MIRRFCCVLLFVVQNASGQLLEDIRQLSSADMQGRETGSAGAEMARHFINQRYQSLGLSSFNGGYQQAFLYAGWQEKTGVNMLAYRQGCRYPQQYIVVSAHYDHLGKTGHKIFFGADDNASGVAALLELAARLSEVCPAYSYIFLATDAEENGLYGSKAFVANPPVELSSIVLNLNLDMIGRAGKRGRLYLTGAKRYPALMSLLGTEFGKVQFLSHSGPPRTIRSNTRYDWPEASDHGPFHRAGIRYLFFGGHEHPDYHTPEDTWQKIDPDFLAMAMQAIWRTAQWLEQQPPAALKSQ</sequence>
<evidence type="ECO:0000313" key="3">
    <source>
        <dbReference type="Proteomes" id="UP001501169"/>
    </source>
</evidence>
<keyword evidence="3" id="KW-1185">Reference proteome</keyword>
<dbReference type="InterPro" id="IPR007484">
    <property type="entry name" value="Peptidase_M28"/>
</dbReference>
<dbReference type="SUPFAM" id="SSF53187">
    <property type="entry name" value="Zn-dependent exopeptidases"/>
    <property type="match status" value="1"/>
</dbReference>
<accession>A0ABN1E4N2</accession>
<gene>
    <name evidence="2" type="ORF">GCM10009098_28210</name>
</gene>
<dbReference type="Gene3D" id="3.40.630.10">
    <property type="entry name" value="Zn peptidases"/>
    <property type="match status" value="1"/>
</dbReference>
<dbReference type="Pfam" id="PF04389">
    <property type="entry name" value="Peptidase_M28"/>
    <property type="match status" value="1"/>
</dbReference>
<dbReference type="PANTHER" id="PTHR12147">
    <property type="entry name" value="METALLOPEPTIDASE M28 FAMILY MEMBER"/>
    <property type="match status" value="1"/>
</dbReference>
<dbReference type="EMBL" id="BAAAEO010000004">
    <property type="protein sequence ID" value="GAA0558592.1"/>
    <property type="molecule type" value="Genomic_DNA"/>
</dbReference>
<comment type="caution">
    <text evidence="2">The sequence shown here is derived from an EMBL/GenBank/DDBJ whole genome shotgun (WGS) entry which is preliminary data.</text>
</comment>
<evidence type="ECO:0000259" key="1">
    <source>
        <dbReference type="Pfam" id="PF04389"/>
    </source>
</evidence>
<feature type="domain" description="Peptidase M28" evidence="1">
    <location>
        <begin position="87"/>
        <end position="282"/>
    </location>
</feature>
<name>A0ABN1E4N2_9GAMM</name>
<organism evidence="2 3">
    <name type="scientific">Rheinheimera aquimaris</name>
    <dbReference type="NCBI Taxonomy" id="412437"/>
    <lineage>
        <taxon>Bacteria</taxon>
        <taxon>Pseudomonadati</taxon>
        <taxon>Pseudomonadota</taxon>
        <taxon>Gammaproteobacteria</taxon>
        <taxon>Chromatiales</taxon>
        <taxon>Chromatiaceae</taxon>
        <taxon>Rheinheimera</taxon>
    </lineage>
</organism>